<name>A0AAD7ZN82_DIPPU</name>
<feature type="domain" description="WH2" evidence="2">
    <location>
        <begin position="959"/>
        <end position="979"/>
    </location>
</feature>
<dbReference type="EMBL" id="JASPKZ010007522">
    <property type="protein sequence ID" value="KAJ9583839.1"/>
    <property type="molecule type" value="Genomic_DNA"/>
</dbReference>
<feature type="region of interest" description="Disordered" evidence="1">
    <location>
        <begin position="316"/>
        <end position="361"/>
    </location>
</feature>
<feature type="region of interest" description="Disordered" evidence="1">
    <location>
        <begin position="669"/>
        <end position="720"/>
    </location>
</feature>
<comment type="caution">
    <text evidence="3">The sequence shown here is derived from an EMBL/GenBank/DDBJ whole genome shotgun (WGS) entry which is preliminary data.</text>
</comment>
<feature type="compositionally biased region" description="Polar residues" evidence="1">
    <location>
        <begin position="28"/>
        <end position="45"/>
    </location>
</feature>
<reference evidence="3" key="2">
    <citation type="submission" date="2023-05" db="EMBL/GenBank/DDBJ databases">
        <authorList>
            <person name="Fouks B."/>
        </authorList>
    </citation>
    <scope>NUCLEOTIDE SEQUENCE</scope>
    <source>
        <strain evidence="3">Stay&amp;Tobe</strain>
        <tissue evidence="3">Testes</tissue>
    </source>
</reference>
<dbReference type="PROSITE" id="PS51082">
    <property type="entry name" value="WH2"/>
    <property type="match status" value="1"/>
</dbReference>
<accession>A0AAD7ZN82</accession>
<feature type="compositionally biased region" description="Basic residues" evidence="1">
    <location>
        <begin position="1"/>
        <end position="10"/>
    </location>
</feature>
<dbReference type="Proteomes" id="UP001233999">
    <property type="component" value="Unassembled WGS sequence"/>
</dbReference>
<reference evidence="3" key="1">
    <citation type="journal article" date="2023" name="IScience">
        <title>Live-bearing cockroach genome reveals convergent evolutionary mechanisms linked to viviparity in insects and beyond.</title>
        <authorList>
            <person name="Fouks B."/>
            <person name="Harrison M.C."/>
            <person name="Mikhailova A.A."/>
            <person name="Marchal E."/>
            <person name="English S."/>
            <person name="Carruthers M."/>
            <person name="Jennings E.C."/>
            <person name="Chiamaka E.L."/>
            <person name="Frigard R.A."/>
            <person name="Pippel M."/>
            <person name="Attardo G.M."/>
            <person name="Benoit J.B."/>
            <person name="Bornberg-Bauer E."/>
            <person name="Tobe S.S."/>
        </authorList>
    </citation>
    <scope>NUCLEOTIDE SEQUENCE</scope>
    <source>
        <strain evidence="3">Stay&amp;Tobe</strain>
    </source>
</reference>
<feature type="compositionally biased region" description="Basic and acidic residues" evidence="1">
    <location>
        <begin position="605"/>
        <end position="615"/>
    </location>
</feature>
<dbReference type="AlphaFoldDB" id="A0AAD7ZN82"/>
<feature type="region of interest" description="Disordered" evidence="1">
    <location>
        <begin position="1"/>
        <end position="74"/>
    </location>
</feature>
<evidence type="ECO:0000259" key="2">
    <source>
        <dbReference type="PROSITE" id="PS51082"/>
    </source>
</evidence>
<proteinExistence type="predicted"/>
<dbReference type="GO" id="GO:0003779">
    <property type="term" value="F:actin binding"/>
    <property type="evidence" value="ECO:0007669"/>
    <property type="project" value="InterPro"/>
</dbReference>
<feature type="compositionally biased region" description="Polar residues" evidence="1">
    <location>
        <begin position="324"/>
        <end position="361"/>
    </location>
</feature>
<feature type="compositionally biased region" description="Polar residues" evidence="1">
    <location>
        <begin position="65"/>
        <end position="74"/>
    </location>
</feature>
<gene>
    <name evidence="3" type="ORF">L9F63_021815</name>
</gene>
<sequence length="989" mass="109695">NHQSQKKKKAPPPPPVNKTTSLERHLSGKSSTTQPPDKSSKTSPEIISAITKAPPDPSHSPPVKTISSPPETYQNHLQKLLMQKQHPFCIKTSSYETASSISKLPDVVSETAAMVSEPHVETVPVPPVLSEEKPEVVPAPVEFASVPENRMVPENSRFGDSQSRKKIVPEDKQMVPENSRFAGLATLRTERKFHQMIERCYQMPAQKIASRYHSNTNRDGRTQNTLVKRFSGYYEQVVDQAFSCVTAELDDDVLPPAEEDWQYQLPAPPSAFRDTSSPTFTDTETANAQVFTEPDRSVTRVNPLFVAQDYDEYNESKYSDYQHDTATSSVKSDQSYASEPQVVNNEPQQSNESEARSSELSNFTITTYQRPRVNDEIFNEETNNFKKPAKLFLHQKFNSTTTLNSDANTTVMKKATSHISLQNNDDSDTNMAGMKKATSYISLQNNNDSDANTKGIKKATSQVCLQINDDESDANMTGMKKATSQVCLQNNNDGNMKRATSQTTEVKDEERQRLIQLQEQFLQLQQQLLQNSSLLEKQNSTADAPLQSLQVLRSILPQLGQQPVRTNAEEDTLQVVDSSERQNSKSSEVEEIPQYKHSSNTLENSEMKQMTEPEKQTSIVTVNTDKPPEPKRYVYRGPPAVNFTTWSERPKSQVSIKMDGDYRIGVGQSHLNKSVPTNPAKSVPTNSAKSVPTTTANSVPTVNVSDTKEPGRSAPSRVPIVRSVELKKSFVEQQNLYKSQQNGDGSTEDQRSDDSKFVGVNSLAKKFSNGTRPVSAYGRVENTAPRKFTSVVGIGADAPSVVRVNGFAGSKQLMPVVKGFQFATPGANRDTTDSRIQKNDSVSLGNIIQRSDSISKSRNNVQVTNSISGNIIQRTDSMTKSRNNVQLANSTSSGNRLEPAVRFQQTSLTSETVRDTAAAGIRTGNKMDSVMRIHQSEPPKPPPLKKSIVRPKTLPIANPRDQLMDAIRNFGGREKLRHSPSQDNVVVIR</sequence>
<feature type="region of interest" description="Disordered" evidence="1">
    <location>
        <begin position="736"/>
        <end position="755"/>
    </location>
</feature>
<feature type="non-terminal residue" evidence="3">
    <location>
        <position position="1"/>
    </location>
</feature>
<evidence type="ECO:0000313" key="4">
    <source>
        <dbReference type="Proteomes" id="UP001233999"/>
    </source>
</evidence>
<evidence type="ECO:0000313" key="3">
    <source>
        <dbReference type="EMBL" id="KAJ9583839.1"/>
    </source>
</evidence>
<protein>
    <recommendedName>
        <fullName evidence="2">WH2 domain-containing protein</fullName>
    </recommendedName>
</protein>
<feature type="compositionally biased region" description="Polar residues" evidence="1">
    <location>
        <begin position="736"/>
        <end position="745"/>
    </location>
</feature>
<feature type="region of interest" description="Disordered" evidence="1">
    <location>
        <begin position="562"/>
        <end position="615"/>
    </location>
</feature>
<organism evidence="3 4">
    <name type="scientific">Diploptera punctata</name>
    <name type="common">Pacific beetle cockroach</name>
    <dbReference type="NCBI Taxonomy" id="6984"/>
    <lineage>
        <taxon>Eukaryota</taxon>
        <taxon>Metazoa</taxon>
        <taxon>Ecdysozoa</taxon>
        <taxon>Arthropoda</taxon>
        <taxon>Hexapoda</taxon>
        <taxon>Insecta</taxon>
        <taxon>Pterygota</taxon>
        <taxon>Neoptera</taxon>
        <taxon>Polyneoptera</taxon>
        <taxon>Dictyoptera</taxon>
        <taxon>Blattodea</taxon>
        <taxon>Blaberoidea</taxon>
        <taxon>Blaberidae</taxon>
        <taxon>Diplopterinae</taxon>
        <taxon>Diploptera</taxon>
    </lineage>
</organism>
<evidence type="ECO:0000256" key="1">
    <source>
        <dbReference type="SAM" id="MobiDB-lite"/>
    </source>
</evidence>
<dbReference type="InterPro" id="IPR003124">
    <property type="entry name" value="WH2_dom"/>
</dbReference>
<keyword evidence="4" id="KW-1185">Reference proteome</keyword>
<feature type="compositionally biased region" description="Polar residues" evidence="1">
    <location>
        <begin position="669"/>
        <end position="705"/>
    </location>
</feature>